<gene>
    <name evidence="10" type="primary">PDZD2</name>
</gene>
<proteinExistence type="predicted"/>
<keyword evidence="8" id="KW-0539">Nucleus</keyword>
<dbReference type="Proteomes" id="UP000694380">
    <property type="component" value="Unplaced"/>
</dbReference>
<feature type="region of interest" description="Disordered" evidence="9">
    <location>
        <begin position="1803"/>
        <end position="1945"/>
    </location>
</feature>
<feature type="region of interest" description="Disordered" evidence="9">
    <location>
        <begin position="858"/>
        <end position="939"/>
    </location>
</feature>
<dbReference type="GO" id="GO:0034451">
    <property type="term" value="C:centriolar satellite"/>
    <property type="evidence" value="ECO:0007669"/>
    <property type="project" value="Ensembl"/>
</dbReference>
<evidence type="ECO:0000256" key="6">
    <source>
        <dbReference type="ARBA" id="ARBA00022553"/>
    </source>
</evidence>
<feature type="region of interest" description="Disordered" evidence="9">
    <location>
        <begin position="988"/>
        <end position="1037"/>
    </location>
</feature>
<dbReference type="SMART" id="SM00228">
    <property type="entry name" value="PDZ"/>
    <property type="match status" value="7"/>
</dbReference>
<evidence type="ECO:0000256" key="5">
    <source>
        <dbReference type="ARBA" id="ARBA00022525"/>
    </source>
</evidence>
<feature type="compositionally biased region" description="Basic and acidic residues" evidence="9">
    <location>
        <begin position="199"/>
        <end position="210"/>
    </location>
</feature>
<evidence type="ECO:0000256" key="9">
    <source>
        <dbReference type="SAM" id="MobiDB-lite"/>
    </source>
</evidence>
<feature type="region of interest" description="Disordered" evidence="9">
    <location>
        <begin position="1697"/>
        <end position="1786"/>
    </location>
</feature>
<evidence type="ECO:0000313" key="10">
    <source>
        <dbReference type="Ensembl" id="ENSCPBP00000034689.1"/>
    </source>
</evidence>
<feature type="region of interest" description="Disordered" evidence="9">
    <location>
        <begin position="184"/>
        <end position="299"/>
    </location>
</feature>
<dbReference type="CDD" id="cd06761">
    <property type="entry name" value="PDZ5_PDZD2-like"/>
    <property type="match status" value="1"/>
</dbReference>
<feature type="region of interest" description="Disordered" evidence="9">
    <location>
        <begin position="1273"/>
        <end position="1294"/>
    </location>
</feature>
<dbReference type="CDD" id="cd06758">
    <property type="entry name" value="PDZ2_PDZD2-like"/>
    <property type="match status" value="1"/>
</dbReference>
<feature type="compositionally biased region" description="Basic and acidic residues" evidence="9">
    <location>
        <begin position="268"/>
        <end position="287"/>
    </location>
</feature>
<feature type="compositionally biased region" description="Basic and acidic residues" evidence="9">
    <location>
        <begin position="988"/>
        <end position="1008"/>
    </location>
</feature>
<organism evidence="10 11">
    <name type="scientific">Chrysemys picta bellii</name>
    <name type="common">Western painted turtle</name>
    <name type="synonym">Emys bellii</name>
    <dbReference type="NCBI Taxonomy" id="8478"/>
    <lineage>
        <taxon>Eukaryota</taxon>
        <taxon>Metazoa</taxon>
        <taxon>Chordata</taxon>
        <taxon>Craniata</taxon>
        <taxon>Vertebrata</taxon>
        <taxon>Euteleostomi</taxon>
        <taxon>Archelosauria</taxon>
        <taxon>Testudinata</taxon>
        <taxon>Testudines</taxon>
        <taxon>Cryptodira</taxon>
        <taxon>Durocryptodira</taxon>
        <taxon>Testudinoidea</taxon>
        <taxon>Emydidae</taxon>
        <taxon>Chrysemys</taxon>
    </lineage>
</organism>
<dbReference type="GeneTree" id="ENSGT00940000157749"/>
<dbReference type="GO" id="GO:0005634">
    <property type="term" value="C:nucleus"/>
    <property type="evidence" value="ECO:0007669"/>
    <property type="project" value="UniProtKB-SubCell"/>
</dbReference>
<feature type="region of interest" description="Disordered" evidence="9">
    <location>
        <begin position="657"/>
        <end position="702"/>
    </location>
</feature>
<dbReference type="PANTHER" id="PTHR11324:SF16">
    <property type="entry name" value="PDZ DOMAIN-CONTAINING PROTEIN 2"/>
    <property type="match status" value="1"/>
</dbReference>
<dbReference type="FunFam" id="2.30.42.10:FF:000102">
    <property type="entry name" value="Putative pro-interleukin-16"/>
    <property type="match status" value="1"/>
</dbReference>
<feature type="region of interest" description="Disordered" evidence="9">
    <location>
        <begin position="2420"/>
        <end position="2452"/>
    </location>
</feature>
<feature type="compositionally biased region" description="Low complexity" evidence="9">
    <location>
        <begin position="905"/>
        <end position="918"/>
    </location>
</feature>
<keyword evidence="7" id="KW-0677">Repeat</keyword>
<feature type="region of interest" description="Disordered" evidence="9">
    <location>
        <begin position="1118"/>
        <end position="1149"/>
    </location>
</feature>
<dbReference type="Pfam" id="PF00595">
    <property type="entry name" value="PDZ"/>
    <property type="match status" value="6"/>
</dbReference>
<dbReference type="InterPro" id="IPR001478">
    <property type="entry name" value="PDZ"/>
</dbReference>
<dbReference type="CDD" id="cd06762">
    <property type="entry name" value="PDZ6_PDZD2-PDZ3_hPro-IL-16-like"/>
    <property type="match status" value="1"/>
</dbReference>
<dbReference type="CDD" id="cd23061">
    <property type="entry name" value="PDZ1_PDZD2-like"/>
    <property type="match status" value="1"/>
</dbReference>
<dbReference type="Gene3D" id="2.30.42.10">
    <property type="match status" value="7"/>
</dbReference>
<dbReference type="GO" id="GO:0005886">
    <property type="term" value="C:plasma membrane"/>
    <property type="evidence" value="ECO:0007669"/>
    <property type="project" value="Ensembl"/>
</dbReference>
<dbReference type="OrthoDB" id="42382at2759"/>
<evidence type="ECO:0000313" key="11">
    <source>
        <dbReference type="Proteomes" id="UP000694380"/>
    </source>
</evidence>
<dbReference type="CDD" id="cd06760">
    <property type="entry name" value="PDZ4_PDZD2-PDZ2_hPro-IL-16-like"/>
    <property type="match status" value="1"/>
</dbReference>
<feature type="compositionally biased region" description="Low complexity" evidence="9">
    <location>
        <begin position="1711"/>
        <end position="1726"/>
    </location>
</feature>
<feature type="compositionally biased region" description="Polar residues" evidence="9">
    <location>
        <begin position="860"/>
        <end position="892"/>
    </location>
</feature>
<evidence type="ECO:0000256" key="2">
    <source>
        <dbReference type="ARBA" id="ARBA00004496"/>
    </source>
</evidence>
<keyword evidence="11" id="KW-1185">Reference proteome</keyword>
<dbReference type="GO" id="GO:0005576">
    <property type="term" value="C:extracellular region"/>
    <property type="evidence" value="ECO:0007669"/>
    <property type="project" value="UniProtKB-SubCell"/>
</dbReference>
<dbReference type="PROSITE" id="PS50106">
    <property type="entry name" value="PDZ"/>
    <property type="match status" value="6"/>
</dbReference>
<name>A0A8C3IIY5_CHRPI</name>
<dbReference type="InterPro" id="IPR036034">
    <property type="entry name" value="PDZ_sf"/>
</dbReference>
<dbReference type="GO" id="GO:0005829">
    <property type="term" value="C:cytosol"/>
    <property type="evidence" value="ECO:0007669"/>
    <property type="project" value="Ensembl"/>
</dbReference>
<reference evidence="10" key="1">
    <citation type="submission" date="2025-08" db="UniProtKB">
        <authorList>
            <consortium name="Ensembl"/>
        </authorList>
    </citation>
    <scope>IDENTIFICATION</scope>
</reference>
<feature type="compositionally biased region" description="Low complexity" evidence="9">
    <location>
        <begin position="2274"/>
        <end position="2283"/>
    </location>
</feature>
<feature type="compositionally biased region" description="Basic and acidic residues" evidence="9">
    <location>
        <begin position="2438"/>
        <end position="2449"/>
    </location>
</feature>
<feature type="compositionally biased region" description="Basic and acidic residues" evidence="9">
    <location>
        <begin position="2306"/>
        <end position="2320"/>
    </location>
</feature>
<protein>
    <submittedName>
        <fullName evidence="10">PDZ domain containing 2</fullName>
    </submittedName>
</protein>
<keyword evidence="6" id="KW-0597">Phosphoprotein</keyword>
<feature type="compositionally biased region" description="Basic and acidic residues" evidence="9">
    <location>
        <begin position="1926"/>
        <end position="1940"/>
    </location>
</feature>
<feature type="compositionally biased region" description="Polar residues" evidence="9">
    <location>
        <begin position="1758"/>
        <end position="1767"/>
    </location>
</feature>
<feature type="region of interest" description="Disordered" evidence="9">
    <location>
        <begin position="419"/>
        <end position="497"/>
    </location>
</feature>
<sequence>MPITQENAMLFLPLLYQWLQNSQREEVEGPEQRLCQSAIQKLKEYIQLNFSMDDSKLQPSGPSTLDMEIGTLYLTKEMGKNEALGLSFGNIPAFGDYGEKRRGGKKRKGHKGPVLDVGCIWVTDLKKNSPAGKCGKVQLRDEILSLNGQLMVGVDVSGASYLADQCWNGGFIYLIMFRRIKRKAPLPPSNGNNSNSCEPKAKPTSERSDRAAQNGKRTRKFGVIARTPASKDSKESKDSQNSEQENGHHTPLEVDGSQPEVFEVASNTEDRFRNADSEGRYRSRHSDGGVPDLNPSDLPTQQEGCHIWKMHMVKGTDGLGIQITGGRGSKRSPHGIIVAHVEEGGSAHRDGRLTAGDELLMINSQSLVGLSHQEAVAILRSATGLVELVVASKEGNEEESLKYPSTSLPDLLSTCSVQDTASCTDNKENEEPEDEDAKGVSASPEAQVAMTETDKSPDPANVEVAKGNCQSPTLGGGILKYRSRSQGTGSRLESVGENDELTVENGDSNYEIAVKYSRGGRKHSLPQQLESSGTRQEYHIVKKSTRSLSAAQVESPWRLAQPSIISNIVLMKGQGKGLGFSIVGGQDSARGRMGIFVKTIFPNGAAAADGRLKEGDEILEVNGESLQGLTHQEAIQTFKQLKKGVVTLTVRTRLRSPSLTPCPTPILMSRSSSPSSSASGGTPAPSSEDGDTSSLCRKGPGPKDRIIMDVTLNKEPGVGLGIGACCLALENSSPGIYIHSLAPGSVAKMDGRLSRGDQILEADSVSLRHAALSEAYAILSECGPGPVSLIISRHPNPKVSEQEMDEAIACTTHRESKDAYSPHVIGVLQKSPSPSVKAKQGEASSPLSWTMKRFLEPASRQGSVSSETELSQFFSQDGPSQVSFSDTQVTGSSDEEQLRQKSGNSSLDDSSLPPSTLTAKEAGTTKVDSLASSTSGKSPGLFNKHVEFAQQGSLNGSPKSVRSPLLRQRRVVFYDGDVSDEDDFVKQEEVHFQRSQRDKSQKNAKEDSGIVIATSSTEVDDEGQDDELSRHPGSKEATPVFSNTLVSEESALEQTVDLSFFQIKAFDCSGMPEIHPTNLGVKELREAQLESVRSPKLEHKAVTRVKSMMSTECRNLPRQKMEEPGSCHKPIARTLPHSKKTETPDIPRQSNAETVNLLRNEDESFGLDLEIQATPIRVVVTGLRSGGAAERGSMGKLTVGDEILSINSTPISGMTSQEICLFIQNLPMSVTLELQKAVSAVDRLTNLLMSSGTDGSDQADPCSILVAEEETSSGKCEEKTLQNENPDNVTKRTMLPPDAKTEEVQAGASEVSCVKDCAVSPITDIDDFISKLNSSEDRTSQSLLTVASPRDEYTAECSCETEEGCSTNSEPDIAKKELSEKTVNYAANTQGILGLSVLDSINTRKLFTVNKSCLNNYSRNFSSLSVDDLPAADSVEDTRNESFPKSMYGAAEDSHSDTESLTEAPDSTGDGLLLPSADGKSSETCNVIESDEEQIEICCVNNEPQQPVQEHQQLTSARSVFRHSPPSPHTAKVLQAESCAVYSSLDTNNDKAPFILEDQCNSILHTPQHLNIVPATPLHSFPSVSLPDKDTLTPPLGVHPVCSFHNNGALSTENRMGLEKNEKSVKPCESSKDDMALQSKNMSFCTTGKVNGLKSNLLDKEQHDKEQGSKFESELVTNECNHKVSYHSALTKKETNSLANLSKTDSNRIDTLSQRSTLTSRSPTPTKSKDLTKAGTTQDLSGKNEKVNGMPLGRSPNAKIQSSSTSYGKGVTVPHSPTSQKKSHQEIKAMAQRTIVETLLNSQRAKTGPKLKGLTIKSKTKANSEAPSFNPAKASGTDQRRTSISPQLSPKLLGKKVSVSRNLPTNVEPGKSTPPVSKTLKSEQENKPSLAVPEETSLPVLNGSSSPVENNEKQSRGNGELSVAGETEHQRRGEKQKERQASVQQDVCNDKGIKIDGDFKAREDLTKVTTSPKQMLKGEYVKERAENHGAGINLINSSYDEGDIQQVGPQNLGVCNNDSSSLSSPPMQQEQPEGQEIQRTFIEVRLSSSCSSLAPSSERLLLEKAEATNTKVSQVTEEIGDGQYFTQVDTVGDGNRHSASKTVTRTYSMPAQLSRHLREDSNGIGVSAHPVQGVQSNVSGMLKIVHLRVLNGQGTQDGKEQIHTPQSVQKPSLEQLSLANENSCLATDKLKIFKRNCYYYELNWPQESTSSFSVKQRIKSFENLANFDRPVVKAIDIHSTSMSSKPHVGRRASSGISSISSTSTNDAVQTLRRSLSSCSDSQSPTYPRKSQTNVILTHVQQNSADSSKDDTHLKKSKGEDTSGDLHVSSPNTPHIRRSRGYGRQSLSRMKLRELRALSMPDLDKLCNEDFSVEPEATHFKTELEITPKKSLGLPVESVSNLNASSALSNLAKMNRLCSKGSSPWNSGSGTPGSASDDDVPHDSSPDRKPSGKSWSISLAQLLVSTLDQQKLQSVLSSVKAKCDIITVLQEVKEQAESKEDAYFVVLNKEEGAGLGFSVAGGIDLEQKSIIVHRVFSKGVASQEGTIHCGDLILSINGMSLAGSVHGDVLNALHQARLHKYAVIVIEKKKDREKISSRLEISATGRKHFVPGKDVTMEIGTGPNVDMSDVVSVELWKTSAGLGFSLDGGKASISGDRPLLVKRIFKGGAAEQAGKIEAGDEIVAISGKSLIGLMHYDAWNIIKSVPEGPVQLLIRKHRTSV</sequence>
<feature type="region of interest" description="Disordered" evidence="9">
    <location>
        <begin position="2240"/>
        <end position="2344"/>
    </location>
</feature>
<dbReference type="CDD" id="cd06759">
    <property type="entry name" value="PDZ3_PDZD2-PDZ1_hPro-IL-16-like"/>
    <property type="match status" value="1"/>
</dbReference>
<reference evidence="10" key="2">
    <citation type="submission" date="2025-09" db="UniProtKB">
        <authorList>
            <consortium name="Ensembl"/>
        </authorList>
    </citation>
    <scope>IDENTIFICATION</scope>
</reference>
<feature type="compositionally biased region" description="Basic and acidic residues" evidence="9">
    <location>
        <begin position="229"/>
        <end position="252"/>
    </location>
</feature>
<feature type="compositionally biased region" description="Polar residues" evidence="9">
    <location>
        <begin position="926"/>
        <end position="937"/>
    </location>
</feature>
<accession>A0A8C3IIY5</accession>
<feature type="compositionally biased region" description="Low complexity" evidence="9">
    <location>
        <begin position="669"/>
        <end position="687"/>
    </location>
</feature>
<feature type="compositionally biased region" description="Polar residues" evidence="9">
    <location>
        <begin position="2284"/>
        <end position="2305"/>
    </location>
</feature>
<dbReference type="PANTHER" id="PTHR11324">
    <property type="entry name" value="IL16-RELATED"/>
    <property type="match status" value="1"/>
</dbReference>
<evidence type="ECO:0000256" key="4">
    <source>
        <dbReference type="ARBA" id="ARBA00022490"/>
    </source>
</evidence>
<dbReference type="KEGG" id="cpic:101935844"/>
<dbReference type="CTD" id="23037"/>
<dbReference type="FunFam" id="2.30.42.10:FF:000127">
    <property type="entry name" value="Pro-interleukin-16"/>
    <property type="match status" value="1"/>
</dbReference>
<keyword evidence="4" id="KW-0963">Cytoplasm</keyword>
<comment type="subcellular location">
    <subcellularLocation>
        <location evidence="2">Cytoplasm</location>
    </subcellularLocation>
    <subcellularLocation>
        <location evidence="1">Nucleus</location>
    </subcellularLocation>
    <subcellularLocation>
        <location evidence="3">Secreted</location>
    </subcellularLocation>
</comment>
<dbReference type="GeneID" id="101935844"/>
<evidence type="ECO:0000256" key="8">
    <source>
        <dbReference type="ARBA" id="ARBA00023242"/>
    </source>
</evidence>
<evidence type="ECO:0000256" key="1">
    <source>
        <dbReference type="ARBA" id="ARBA00004123"/>
    </source>
</evidence>
<feature type="region of interest" description="Disordered" evidence="9">
    <location>
        <begin position="1432"/>
        <end position="1484"/>
    </location>
</feature>
<dbReference type="CDD" id="cd06763">
    <property type="entry name" value="PDZ7_PDZD2-PDZ4_hPro-IL-16-like"/>
    <property type="match status" value="1"/>
</dbReference>
<evidence type="ECO:0000256" key="3">
    <source>
        <dbReference type="ARBA" id="ARBA00004613"/>
    </source>
</evidence>
<keyword evidence="5" id="KW-0964">Secreted</keyword>
<feature type="compositionally biased region" description="Polar residues" evidence="9">
    <location>
        <begin position="2420"/>
        <end position="2432"/>
    </location>
</feature>
<dbReference type="SUPFAM" id="SSF50156">
    <property type="entry name" value="PDZ domain-like"/>
    <property type="match status" value="7"/>
</dbReference>
<feature type="compositionally biased region" description="Low complexity" evidence="9">
    <location>
        <begin position="2253"/>
        <end position="2264"/>
    </location>
</feature>
<dbReference type="Ensembl" id="ENSCPBT00000040706.1">
    <property type="protein sequence ID" value="ENSCPBP00000034689.1"/>
    <property type="gene ID" value="ENSCPBG00000024199.1"/>
</dbReference>
<evidence type="ECO:0000256" key="7">
    <source>
        <dbReference type="ARBA" id="ARBA00022737"/>
    </source>
</evidence>